<feature type="domain" description="TtsA-like Glycoside hydrolase family 108" evidence="2">
    <location>
        <begin position="60"/>
        <end position="143"/>
    </location>
</feature>
<proteinExistence type="predicted"/>
<dbReference type="KEGG" id="ter:Tery_4946"/>
<dbReference type="Pfam" id="PF05838">
    <property type="entry name" value="Glyco_hydro_108"/>
    <property type="match status" value="1"/>
</dbReference>
<dbReference type="Gene3D" id="1.20.141.10">
    <property type="entry name" value="Chitosanase, subunit A, domain 1"/>
    <property type="match status" value="1"/>
</dbReference>
<feature type="transmembrane region" description="Helical" evidence="1">
    <location>
        <begin position="20"/>
        <end position="36"/>
    </location>
</feature>
<keyword evidence="1" id="KW-1133">Transmembrane helix</keyword>
<name>Q10V64_TRIEI</name>
<dbReference type="RefSeq" id="WP_011614155.1">
    <property type="nucleotide sequence ID" value="NC_008312.1"/>
</dbReference>
<evidence type="ECO:0000259" key="2">
    <source>
        <dbReference type="Pfam" id="PF05838"/>
    </source>
</evidence>
<sequence>MIWKKFNQPQLKIKFKPQIILAIISFILAVGMPISINNKIPALARTEKNYEKKLFETALSFTLYFEGGFSNHPADKGGRTYKGILQTEYNAYRRRRGLPRLDITQISDAELIEIYQDYWDNSRSATMHPSLAVVMFDTAVNFGINNSITFLQQALGLPQTGIFDPKTKKALVKGNNRNTALQIINERIIYRYKRVQEDASQMAFFYGWLARDYSLWGYVQKLKDN</sequence>
<gene>
    <name evidence="3" type="ordered locus">Tery_4946</name>
</gene>
<dbReference type="InterPro" id="IPR008565">
    <property type="entry name" value="TtsA-like_GH18_dom"/>
</dbReference>
<dbReference type="eggNOG" id="COG3926">
    <property type="taxonomic scope" value="Bacteria"/>
</dbReference>
<evidence type="ECO:0000256" key="1">
    <source>
        <dbReference type="SAM" id="Phobius"/>
    </source>
</evidence>
<protein>
    <recommendedName>
        <fullName evidence="2">TtsA-like Glycoside hydrolase family 108 domain-containing protein</fullName>
    </recommendedName>
</protein>
<dbReference type="CAZy" id="GH108">
    <property type="family name" value="Glycoside Hydrolase Family 108"/>
</dbReference>
<dbReference type="EMBL" id="CP000393">
    <property type="protein sequence ID" value="ABG53860.1"/>
    <property type="molecule type" value="Genomic_DNA"/>
</dbReference>
<reference evidence="3" key="1">
    <citation type="submission" date="2006-06" db="EMBL/GenBank/DDBJ databases">
        <title>Complete sequence of Trichodesmium erythraeum IMS101.</title>
        <authorList>
            <consortium name="US DOE Joint Genome Institute"/>
            <person name="Copeland A."/>
            <person name="Lucas S."/>
            <person name="Lapidus A."/>
            <person name="Barry K."/>
            <person name="Detter J.C."/>
            <person name="Glavina del Rio T."/>
            <person name="Hammon N."/>
            <person name="Israni S."/>
            <person name="Dalin E."/>
            <person name="Tice H."/>
            <person name="Pitluck S."/>
            <person name="Kiss H."/>
            <person name="Munk A.C."/>
            <person name="Brettin T."/>
            <person name="Bruce D."/>
            <person name="Han C."/>
            <person name="Tapia R."/>
            <person name="Gilna P."/>
            <person name="Schmutz J."/>
            <person name="Larimer F."/>
            <person name="Land M."/>
            <person name="Hauser L."/>
            <person name="Kyrpides N."/>
            <person name="Kim E."/>
            <person name="Richardson P."/>
        </authorList>
    </citation>
    <scope>NUCLEOTIDE SEQUENCE [LARGE SCALE GENOMIC DNA]</scope>
    <source>
        <strain evidence="3">IMS101</strain>
    </source>
</reference>
<accession>Q10V64</accession>
<dbReference type="HOGENOM" id="CLU_1302822_0_0_3"/>
<dbReference type="STRING" id="203124.Tery_4946"/>
<dbReference type="CDD" id="cd13926">
    <property type="entry name" value="N-acetylmuramidase_GH108"/>
    <property type="match status" value="1"/>
</dbReference>
<dbReference type="OrthoDB" id="9815229at2"/>
<dbReference type="AlphaFoldDB" id="Q10V64"/>
<keyword evidence="1" id="KW-0472">Membrane</keyword>
<dbReference type="InterPro" id="IPR023346">
    <property type="entry name" value="Lysozyme-like_dom_sf"/>
</dbReference>
<dbReference type="SUPFAM" id="SSF53955">
    <property type="entry name" value="Lysozyme-like"/>
    <property type="match status" value="1"/>
</dbReference>
<organism evidence="3">
    <name type="scientific">Trichodesmium erythraeum (strain IMS101)</name>
    <dbReference type="NCBI Taxonomy" id="203124"/>
    <lineage>
        <taxon>Bacteria</taxon>
        <taxon>Bacillati</taxon>
        <taxon>Cyanobacteriota</taxon>
        <taxon>Cyanophyceae</taxon>
        <taxon>Oscillatoriophycideae</taxon>
        <taxon>Oscillatoriales</taxon>
        <taxon>Microcoleaceae</taxon>
        <taxon>Trichodesmium</taxon>
    </lineage>
</organism>
<evidence type="ECO:0000313" key="3">
    <source>
        <dbReference type="EMBL" id="ABG53860.1"/>
    </source>
</evidence>
<keyword evidence="1" id="KW-0812">Transmembrane</keyword>